<name>A0A9X2JYS0_9ACTN</name>
<dbReference type="EMBL" id="JAMZEB010000001">
    <property type="protein sequence ID" value="MCP2353424.1"/>
    <property type="molecule type" value="Genomic_DNA"/>
</dbReference>
<evidence type="ECO:0000313" key="1">
    <source>
        <dbReference type="EMBL" id="MCP2353424.1"/>
    </source>
</evidence>
<accession>A0A9X2JYS0</accession>
<dbReference type="AlphaFoldDB" id="A0A9X2JYS0"/>
<keyword evidence="2" id="KW-1185">Reference proteome</keyword>
<dbReference type="Proteomes" id="UP001139648">
    <property type="component" value="Unassembled WGS sequence"/>
</dbReference>
<evidence type="ECO:0000313" key="2">
    <source>
        <dbReference type="Proteomes" id="UP001139648"/>
    </source>
</evidence>
<protein>
    <submittedName>
        <fullName evidence="1">Uncharacterized protein</fullName>
    </submittedName>
</protein>
<gene>
    <name evidence="1" type="ORF">HD597_000444</name>
</gene>
<reference evidence="1" key="1">
    <citation type="submission" date="2022-06" db="EMBL/GenBank/DDBJ databases">
        <title>Sequencing the genomes of 1000 actinobacteria strains.</title>
        <authorList>
            <person name="Klenk H.-P."/>
        </authorList>
    </citation>
    <scope>NUCLEOTIDE SEQUENCE</scope>
    <source>
        <strain evidence="1">DSM 46694</strain>
    </source>
</reference>
<organism evidence="1 2">
    <name type="scientific">Nonomuraea thailandensis</name>
    <dbReference type="NCBI Taxonomy" id="1188745"/>
    <lineage>
        <taxon>Bacteria</taxon>
        <taxon>Bacillati</taxon>
        <taxon>Actinomycetota</taxon>
        <taxon>Actinomycetes</taxon>
        <taxon>Streptosporangiales</taxon>
        <taxon>Streptosporangiaceae</taxon>
        <taxon>Nonomuraea</taxon>
    </lineage>
</organism>
<dbReference type="RefSeq" id="WP_253739955.1">
    <property type="nucleotide sequence ID" value="NZ_BAABKA010000075.1"/>
</dbReference>
<sequence length="129" mass="14492">MIGIVLIRLIKEARLDGEWAYTIRTRQPVDGRGGEVSEPFSGLLPAALTAAICDRKAVDYCELEADDVTVELLGYVTDWSRLPSPLTSEQKKWLRYFAPAIADELRDEPAPTDWLRQRWTCRAGTVGDP</sequence>
<comment type="caution">
    <text evidence="1">The sequence shown here is derived from an EMBL/GenBank/DDBJ whole genome shotgun (WGS) entry which is preliminary data.</text>
</comment>
<proteinExistence type="predicted"/>